<proteinExistence type="predicted"/>
<sequence>MISRRALLRTGPVVAATAVGTTVLGAGRAEAAVRVDAAHHLLRRAAFGPTPALLAHVRKVGTTAWLDAQLDPGSVDDRVTEAYVKRFTNLDLTPGEVRAKFRSGAWDVMYEVLGAHVSRAVFSNRQVFEAAVDFWTNHFVVPVPSTEVWDCAQVFTRDVVRKHALGRFADMLVASAKSSAMLIVLNGKDSTRRAPNENYGRELLELHTLGVGSYTEDDVRQSALILTGLGTTRGKEYEYHPADHHVGPVRVLDFAHPNGSANGESVAEAYLEHLAHHPATATRIATKLCVRFVSDTPPASLVARLAQVFLDSGTAVAPVLRALFTSSEFAASVGQKVRTPYEDAVATMRVLRATPDRKGIASGKELRYKTLGMGQAPMNWPAPNGYPDVAAAWSGSSTMLARWNFHGSAAGGGALNTMTRPQLVDLLGLRKPPATFGAVVDRAAAALLVPDLTPAQRKAVCTFLGHSPSDRLRKDDALIRHNLPHLAAALLDSPNFLVR</sequence>
<dbReference type="InterPro" id="IPR014917">
    <property type="entry name" value="DUF1800"/>
</dbReference>
<evidence type="ECO:0000313" key="2">
    <source>
        <dbReference type="Proteomes" id="UP000198825"/>
    </source>
</evidence>
<dbReference type="AlphaFoldDB" id="A0A1H2M5D8"/>
<dbReference type="PROSITE" id="PS51318">
    <property type="entry name" value="TAT"/>
    <property type="match status" value="1"/>
</dbReference>
<dbReference type="STRING" id="546874.SAMN04488544_1425"/>
<gene>
    <name evidence="1" type="ORF">SAMN04488544_1425</name>
</gene>
<dbReference type="EMBL" id="LT629799">
    <property type="protein sequence ID" value="SDU88389.1"/>
    <property type="molecule type" value="Genomic_DNA"/>
</dbReference>
<reference evidence="2" key="1">
    <citation type="submission" date="2016-10" db="EMBL/GenBank/DDBJ databases">
        <authorList>
            <person name="Varghese N."/>
            <person name="Submissions S."/>
        </authorList>
    </citation>
    <scope>NUCLEOTIDE SEQUENCE [LARGE SCALE GENOMIC DNA]</scope>
    <source>
        <strain evidence="2">DSM 21743</strain>
    </source>
</reference>
<keyword evidence="2" id="KW-1185">Reference proteome</keyword>
<dbReference type="Proteomes" id="UP000198825">
    <property type="component" value="Chromosome I"/>
</dbReference>
<organism evidence="1 2">
    <name type="scientific">Microlunatus sagamiharensis</name>
    <dbReference type="NCBI Taxonomy" id="546874"/>
    <lineage>
        <taxon>Bacteria</taxon>
        <taxon>Bacillati</taxon>
        <taxon>Actinomycetota</taxon>
        <taxon>Actinomycetes</taxon>
        <taxon>Propionibacteriales</taxon>
        <taxon>Propionibacteriaceae</taxon>
        <taxon>Microlunatus</taxon>
    </lineage>
</organism>
<dbReference type="RefSeq" id="WP_157719867.1">
    <property type="nucleotide sequence ID" value="NZ_LT629799.1"/>
</dbReference>
<dbReference type="InterPro" id="IPR006311">
    <property type="entry name" value="TAT_signal"/>
</dbReference>
<dbReference type="Pfam" id="PF08811">
    <property type="entry name" value="DUF1800"/>
    <property type="match status" value="1"/>
</dbReference>
<name>A0A1H2M5D8_9ACTN</name>
<dbReference type="OrthoDB" id="9772295at2"/>
<accession>A0A1H2M5D8</accession>
<evidence type="ECO:0000313" key="1">
    <source>
        <dbReference type="EMBL" id="SDU88389.1"/>
    </source>
</evidence>
<protein>
    <submittedName>
        <fullName evidence="1">Uncharacterized conserved protein, DUF1800 family</fullName>
    </submittedName>
</protein>